<keyword evidence="1" id="KW-0812">Transmembrane</keyword>
<evidence type="ECO:0000313" key="3">
    <source>
        <dbReference type="Proteomes" id="UP000239724"/>
    </source>
</evidence>
<gene>
    <name evidence="2" type="ORF">CCS01_17210</name>
</gene>
<dbReference type="EMBL" id="NHRY01000188">
    <property type="protein sequence ID" value="PPQ31567.1"/>
    <property type="molecule type" value="Genomic_DNA"/>
</dbReference>
<dbReference type="Pfam" id="PF14249">
    <property type="entry name" value="Tocopherol_cycl"/>
    <property type="match status" value="1"/>
</dbReference>
<dbReference type="AlphaFoldDB" id="A0A2S6NAE6"/>
<keyword evidence="3" id="KW-1185">Reference proteome</keyword>
<dbReference type="RefSeq" id="WP_104520058.1">
    <property type="nucleotide sequence ID" value="NZ_NHRY01000188.1"/>
</dbReference>
<dbReference type="GO" id="GO:0009976">
    <property type="term" value="F:tocopherol cyclase activity"/>
    <property type="evidence" value="ECO:0007669"/>
    <property type="project" value="InterPro"/>
</dbReference>
<proteinExistence type="predicted"/>
<sequence>MWTSKMFSPSRRYLNWIVKRGRTVTGGLALTTVFVGFIAVLALFNDDRNAYQLPNTPYFSNGYEWWWHSFVARSRADGSLRPLFIEYFVINPGLGQSDVVPGGGGRRPSYAKLMAGTWGEHKAVLEALFPVSAFTASREIMDVHLGSNWATDTELHGEINGRADDTGPPQHMAWNLRAEKVLHYDVGFLGGRLFQWRGAFDMQWHVRGMRTRYAGTVTWNDTVYDVEPDSSYGYQDKNWGRDYTEPWYWLSCNDFVSKITGRVVPLTSLDGGGGTPRIYGWAVGKDKLLIALRYQGALWEWNFTHLLNLPEQSLVVREENDRGFR</sequence>
<organism evidence="2 3">
    <name type="scientific">Rhodopila globiformis</name>
    <name type="common">Rhodopseudomonas globiformis</name>
    <dbReference type="NCBI Taxonomy" id="1071"/>
    <lineage>
        <taxon>Bacteria</taxon>
        <taxon>Pseudomonadati</taxon>
        <taxon>Pseudomonadota</taxon>
        <taxon>Alphaproteobacteria</taxon>
        <taxon>Acetobacterales</taxon>
        <taxon>Acetobacteraceae</taxon>
        <taxon>Rhodopila</taxon>
    </lineage>
</organism>
<reference evidence="2 3" key="1">
    <citation type="journal article" date="2018" name="Arch. Microbiol.">
        <title>New insights into the metabolic potential of the phototrophic purple bacterium Rhodopila globiformis DSM 161(T) from its draft genome sequence and evidence for a vanadium-dependent nitrogenase.</title>
        <authorList>
            <person name="Imhoff J.F."/>
            <person name="Rahn T."/>
            <person name="Kunzel S."/>
            <person name="Neulinger S.C."/>
        </authorList>
    </citation>
    <scope>NUCLEOTIDE SEQUENCE [LARGE SCALE GENOMIC DNA]</scope>
    <source>
        <strain evidence="2 3">DSM 161</strain>
    </source>
</reference>
<keyword evidence="1" id="KW-1133">Transmembrane helix</keyword>
<evidence type="ECO:0000313" key="2">
    <source>
        <dbReference type="EMBL" id="PPQ31567.1"/>
    </source>
</evidence>
<evidence type="ECO:0008006" key="4">
    <source>
        <dbReference type="Google" id="ProtNLM"/>
    </source>
</evidence>
<name>A0A2S6NAE6_RHOGL</name>
<dbReference type="InterPro" id="IPR025893">
    <property type="entry name" value="Tocopherol_cyclase"/>
</dbReference>
<dbReference type="SUPFAM" id="SSF159245">
    <property type="entry name" value="AttH-like"/>
    <property type="match status" value="1"/>
</dbReference>
<evidence type="ECO:0000256" key="1">
    <source>
        <dbReference type="SAM" id="Phobius"/>
    </source>
</evidence>
<dbReference type="Proteomes" id="UP000239724">
    <property type="component" value="Unassembled WGS sequence"/>
</dbReference>
<dbReference type="OrthoDB" id="9772627at2"/>
<keyword evidence="1" id="KW-0472">Membrane</keyword>
<protein>
    <recommendedName>
        <fullName evidence="4">AttH domain-containing protein</fullName>
    </recommendedName>
</protein>
<accession>A0A2S6NAE6</accession>
<comment type="caution">
    <text evidence="2">The sequence shown here is derived from an EMBL/GenBank/DDBJ whole genome shotgun (WGS) entry which is preliminary data.</text>
</comment>
<feature type="transmembrane region" description="Helical" evidence="1">
    <location>
        <begin position="21"/>
        <end position="44"/>
    </location>
</feature>